<organism evidence="1 2">
    <name type="scientific">Pseudoalteromonas caenipelagi</name>
    <dbReference type="NCBI Taxonomy" id="2726988"/>
    <lineage>
        <taxon>Bacteria</taxon>
        <taxon>Pseudomonadati</taxon>
        <taxon>Pseudomonadota</taxon>
        <taxon>Gammaproteobacteria</taxon>
        <taxon>Alteromonadales</taxon>
        <taxon>Pseudoalteromonadaceae</taxon>
        <taxon>Pseudoalteromonas</taxon>
    </lineage>
</organism>
<reference evidence="1 2" key="1">
    <citation type="submission" date="2020-04" db="EMBL/GenBank/DDBJ databases">
        <title>Pseudoalteromonas caenipelagi sp. nov., isolated from a tidal flat.</title>
        <authorList>
            <person name="Park S."/>
            <person name="Yoon J.-H."/>
        </authorList>
    </citation>
    <scope>NUCLEOTIDE SEQUENCE [LARGE SCALE GENOMIC DNA]</scope>
    <source>
        <strain evidence="1 2">JBTF-M23</strain>
    </source>
</reference>
<evidence type="ECO:0000313" key="1">
    <source>
        <dbReference type="EMBL" id="NOU50151.1"/>
    </source>
</evidence>
<name>A0A849VEL9_9GAMM</name>
<dbReference type="EMBL" id="JABBPG010000002">
    <property type="protein sequence ID" value="NOU50151.1"/>
    <property type="molecule type" value="Genomic_DNA"/>
</dbReference>
<evidence type="ECO:0000313" key="2">
    <source>
        <dbReference type="Proteomes" id="UP000586305"/>
    </source>
</evidence>
<accession>A0A849VEL9</accession>
<dbReference type="RefSeq" id="WP_171625225.1">
    <property type="nucleotide sequence ID" value="NZ_JABBPG010000002.1"/>
</dbReference>
<sequence>MGEKQFKGAPGESLVQYLANKDDILASPPQQDQFGWDLHLQFKSNTNSVFLDENESNYNVYVQVKEFDKAFEEYTGRNIKLSNIQHMVTSNAPCFVIYAQPTSDEIYLVHIDSEIIKEGLKKIREAQANHKRLNDTTMTINPHKYGAVKVGISGSLKKTLIEIIGNSPRRYVEEKIEYVKTVGYTAGSIEIKGKVSEQDLLAVELGIKDSVEIELLEYNHLRFNIPIPYPEKPAKVELLSNGHASSIGLSEDITPDNEKLLLCVNDDSLPLALSGKLRVSPNSSKYGLFAFDSDYFKLVISKNESSFVRITFHWDKLLSSRISIDELRHQLNIAFILFSKDEKKFGFASLDNLQCDRIINKSDGADRSDILELMSILDSFEQLMKALAIRLSTPISAGHLFANRQRYETLLKILFGNEQGTIRLSNLKGVNSGASILLFVPLQIRVLENDYVLTLRIQGDVKVFDDKGYFCQGYLKQLLPPVMAGKKSVRSLLKRIRNLLIQDKQSQHHIVINTTMEKELAALVESFYVRKE</sequence>
<proteinExistence type="predicted"/>
<dbReference type="AlphaFoldDB" id="A0A849VEL9"/>
<protein>
    <submittedName>
        <fullName evidence="1">DUF4365 domain-containing protein</fullName>
    </submittedName>
</protein>
<keyword evidence="2" id="KW-1185">Reference proteome</keyword>
<comment type="caution">
    <text evidence="1">The sequence shown here is derived from an EMBL/GenBank/DDBJ whole genome shotgun (WGS) entry which is preliminary data.</text>
</comment>
<gene>
    <name evidence="1" type="ORF">HG263_06300</name>
</gene>
<dbReference type="Proteomes" id="UP000586305">
    <property type="component" value="Unassembled WGS sequence"/>
</dbReference>